<sequence length="48" mass="5598">TWKAYPDLRLGQLLLNVVQNDLTSGLLYYMEDEELIGRIIQLYGDIKI</sequence>
<dbReference type="EMBL" id="LAZR01053736">
    <property type="protein sequence ID" value="KKK80095.1"/>
    <property type="molecule type" value="Genomic_DNA"/>
</dbReference>
<gene>
    <name evidence="1" type="ORF">LCGC14_2826950</name>
</gene>
<feature type="non-terminal residue" evidence="1">
    <location>
        <position position="1"/>
    </location>
</feature>
<protein>
    <submittedName>
        <fullName evidence="1">Uncharacterized protein</fullName>
    </submittedName>
</protein>
<name>A0A0F8Z1Y6_9ZZZZ</name>
<reference evidence="1" key="1">
    <citation type="journal article" date="2015" name="Nature">
        <title>Complex archaea that bridge the gap between prokaryotes and eukaryotes.</title>
        <authorList>
            <person name="Spang A."/>
            <person name="Saw J.H."/>
            <person name="Jorgensen S.L."/>
            <person name="Zaremba-Niedzwiedzka K."/>
            <person name="Martijn J."/>
            <person name="Lind A.E."/>
            <person name="van Eijk R."/>
            <person name="Schleper C."/>
            <person name="Guy L."/>
            <person name="Ettema T.J."/>
        </authorList>
    </citation>
    <scope>NUCLEOTIDE SEQUENCE</scope>
</reference>
<evidence type="ECO:0000313" key="1">
    <source>
        <dbReference type="EMBL" id="KKK80095.1"/>
    </source>
</evidence>
<organism evidence="1">
    <name type="scientific">marine sediment metagenome</name>
    <dbReference type="NCBI Taxonomy" id="412755"/>
    <lineage>
        <taxon>unclassified sequences</taxon>
        <taxon>metagenomes</taxon>
        <taxon>ecological metagenomes</taxon>
    </lineage>
</organism>
<comment type="caution">
    <text evidence="1">The sequence shown here is derived from an EMBL/GenBank/DDBJ whole genome shotgun (WGS) entry which is preliminary data.</text>
</comment>
<accession>A0A0F8Z1Y6</accession>
<proteinExistence type="predicted"/>
<dbReference type="AlphaFoldDB" id="A0A0F8Z1Y6"/>